<name>A0A0J9SP14_PLAV1</name>
<accession>A0A0J9SP14</accession>
<evidence type="ECO:0000313" key="1">
    <source>
        <dbReference type="EMBL" id="KMZ84619.1"/>
    </source>
</evidence>
<protein>
    <submittedName>
        <fullName evidence="1">Uncharacterized protein</fullName>
    </submittedName>
</protein>
<proteinExistence type="predicted"/>
<organism evidence="1 2">
    <name type="scientific">Plasmodium vivax (strain Brazil I)</name>
    <dbReference type="NCBI Taxonomy" id="1033975"/>
    <lineage>
        <taxon>Eukaryota</taxon>
        <taxon>Sar</taxon>
        <taxon>Alveolata</taxon>
        <taxon>Apicomplexa</taxon>
        <taxon>Aconoidasida</taxon>
        <taxon>Haemosporida</taxon>
        <taxon>Plasmodiidae</taxon>
        <taxon>Plasmodium</taxon>
        <taxon>Plasmodium (Plasmodium)</taxon>
    </lineage>
</organism>
<evidence type="ECO:0000313" key="2">
    <source>
        <dbReference type="Proteomes" id="UP000053327"/>
    </source>
</evidence>
<dbReference type="AlphaFoldDB" id="A0A0J9SP14"/>
<gene>
    <name evidence="1" type="ORF">PVBG_00399</name>
</gene>
<dbReference type="OrthoDB" id="428342at2759"/>
<dbReference type="Proteomes" id="UP000053327">
    <property type="component" value="Unassembled WGS sequence"/>
</dbReference>
<sequence>MSEGEFDLHPLEEGTPIGRINLDEEVNQKTKTYLSMSLKYIREKKLKSCEEYLSGVLPALKDHPFEHLTLITIKIYCNLRLQNYRLISSDLSSVGNLEKDSYRFEHFAWKYKKKSGSMIPFLLRLINCYYPYTLNLYFTSFDRLYLLILHYEELLLQCTAPVGSTTGQGDASLDHPHTEVAHDGEVIPMEETRKVILHNISIACYVLCDLLLKKNYIEQAIHLLKEKILRYDAGHVITISLIGKLSLLMGTIDSADRSFALVEQLTSGGGPSQDGAARGHTLTNASFLSLYLEDYPSALNQLMAIPPNIPAEQNRREAANDYAIYRNNLAVTYLFNNDVSMSIQTLEETIMKDHGHAYPSLVKNLNLLYEFTKVGSERALKMSEFVRNNLSEEVRRFWR</sequence>
<reference evidence="1 2" key="1">
    <citation type="submission" date="2011-08" db="EMBL/GenBank/DDBJ databases">
        <title>The Genome Sequence of Plasmodium vivax Brazil I.</title>
        <authorList>
            <consortium name="The Broad Institute Genome Sequencing Platform"/>
            <consortium name="The Broad Institute Genome Sequencing Center for Infectious Disease"/>
            <person name="Neafsey D."/>
            <person name="Carlton J."/>
            <person name="Barnwell J."/>
            <person name="Collins W."/>
            <person name="Escalante A."/>
            <person name="Mullikin J."/>
            <person name="Saul A."/>
            <person name="Guigo R."/>
            <person name="Camara F."/>
            <person name="Young S.K."/>
            <person name="Zeng Q."/>
            <person name="Gargeya S."/>
            <person name="Fitzgerald M."/>
            <person name="Haas B."/>
            <person name="Abouelleil A."/>
            <person name="Alvarado L."/>
            <person name="Arachchi H.M."/>
            <person name="Berlin A."/>
            <person name="Brown A."/>
            <person name="Chapman S.B."/>
            <person name="Chen Z."/>
            <person name="Dunbar C."/>
            <person name="Freedman E."/>
            <person name="Gearin G."/>
            <person name="Gellesch M."/>
            <person name="Goldberg J."/>
            <person name="Griggs A."/>
            <person name="Gujja S."/>
            <person name="Heiman D."/>
            <person name="Howarth C."/>
            <person name="Larson L."/>
            <person name="Lui A."/>
            <person name="MacDonald P.J.P."/>
            <person name="Montmayeur A."/>
            <person name="Murphy C."/>
            <person name="Neiman D."/>
            <person name="Pearson M."/>
            <person name="Priest M."/>
            <person name="Roberts A."/>
            <person name="Saif S."/>
            <person name="Shea T."/>
            <person name="Shenoy N."/>
            <person name="Sisk P."/>
            <person name="Stolte C."/>
            <person name="Sykes S."/>
            <person name="Wortman J."/>
            <person name="Nusbaum C."/>
            <person name="Birren B."/>
        </authorList>
    </citation>
    <scope>NUCLEOTIDE SEQUENCE [LARGE SCALE GENOMIC DNA]</scope>
    <source>
        <strain evidence="1 2">Brazil I</strain>
    </source>
</reference>
<dbReference type="EMBL" id="KQ234858">
    <property type="protein sequence ID" value="KMZ84619.1"/>
    <property type="molecule type" value="Genomic_DNA"/>
</dbReference>
<dbReference type="PANTHER" id="PTHR21581:SF6">
    <property type="entry name" value="TRAFFICKING PROTEIN PARTICLE COMPLEX SUBUNIT 12"/>
    <property type="match status" value="1"/>
</dbReference>
<dbReference type="PANTHER" id="PTHR21581">
    <property type="entry name" value="D-ALANYL-D-ALANINE CARBOXYPEPTIDASE"/>
    <property type="match status" value="1"/>
</dbReference>